<dbReference type="AlphaFoldDB" id="A0A2T4CSS8"/>
<keyword evidence="3" id="KW-0574">Periplasm</keyword>
<dbReference type="Pfam" id="PF03968">
    <property type="entry name" value="LptD_N"/>
    <property type="match status" value="1"/>
</dbReference>
<dbReference type="PANTHER" id="PTHR36504:SF1">
    <property type="entry name" value="LIPOPOLYSACCHARIDE EXPORT SYSTEM PROTEIN LPTA"/>
    <property type="match status" value="1"/>
</dbReference>
<dbReference type="Gene3D" id="2.30.30.40">
    <property type="entry name" value="SH3 Domains"/>
    <property type="match status" value="1"/>
</dbReference>
<dbReference type="Pfam" id="PF08239">
    <property type="entry name" value="SH3_3"/>
    <property type="match status" value="1"/>
</dbReference>
<evidence type="ECO:0000256" key="3">
    <source>
        <dbReference type="ARBA" id="ARBA00022764"/>
    </source>
</evidence>
<feature type="non-terminal residue" evidence="6">
    <location>
        <position position="1"/>
    </location>
</feature>
<dbReference type="NCBIfam" id="TIGR03002">
    <property type="entry name" value="outer_YhbN_LptA"/>
    <property type="match status" value="1"/>
</dbReference>
<proteinExistence type="predicted"/>
<keyword evidence="1" id="KW-0813">Transport</keyword>
<dbReference type="InterPro" id="IPR003646">
    <property type="entry name" value="SH3-like_bac-type"/>
</dbReference>
<dbReference type="InterPro" id="IPR052037">
    <property type="entry name" value="LPS_export_LptA"/>
</dbReference>
<reference evidence="6" key="1">
    <citation type="submission" date="2018-03" db="EMBL/GenBank/DDBJ databases">
        <title>Cross-interface Injection: A General Nanoliter Liquid Handling Method Applied to Single Cells Genome Amplification Automated Nanoliter Liquid Handling Applied to Single Cell Multiple Displacement Amplification.</title>
        <authorList>
            <person name="Yun J."/>
            <person name="Xu P."/>
            <person name="Xu J."/>
            <person name="Dai X."/>
            <person name="Wang Y."/>
            <person name="Zheng X."/>
            <person name="Cao C."/>
            <person name="Yi Q."/>
            <person name="Zhu Y."/>
            <person name="Wang L."/>
            <person name="Dong Z."/>
            <person name="Huang Y."/>
            <person name="Huang L."/>
            <person name="Du W."/>
        </authorList>
    </citation>
    <scope>NUCLEOTIDE SEQUENCE [LARGE SCALE GENOMIC DNA]</scope>
    <source>
        <strain evidence="6">Z-D3-2</strain>
    </source>
</reference>
<gene>
    <name evidence="6" type="primary">lptA</name>
    <name evidence="6" type="ORF">C9940_06060</name>
</gene>
<dbReference type="PROSITE" id="PS51781">
    <property type="entry name" value="SH3B"/>
    <property type="match status" value="1"/>
</dbReference>
<name>A0A2T4CSS8_9GAMM</name>
<evidence type="ECO:0000256" key="4">
    <source>
        <dbReference type="SAM" id="MobiDB-lite"/>
    </source>
</evidence>
<dbReference type="GO" id="GO:0030288">
    <property type="term" value="C:outer membrane-bounded periplasmic space"/>
    <property type="evidence" value="ECO:0007669"/>
    <property type="project" value="TreeGrafter"/>
</dbReference>
<accession>A0A2T4CSS8</accession>
<dbReference type="InterPro" id="IPR014340">
    <property type="entry name" value="LptA"/>
</dbReference>
<dbReference type="InterPro" id="IPR005653">
    <property type="entry name" value="OstA-like_N"/>
</dbReference>
<protein>
    <submittedName>
        <fullName evidence="6">Lipopolysaccharide transport periplasmic protein LptA</fullName>
    </submittedName>
</protein>
<dbReference type="GO" id="GO:0001530">
    <property type="term" value="F:lipopolysaccharide binding"/>
    <property type="evidence" value="ECO:0007669"/>
    <property type="project" value="InterPro"/>
</dbReference>
<dbReference type="GO" id="GO:0009279">
    <property type="term" value="C:cell outer membrane"/>
    <property type="evidence" value="ECO:0007669"/>
    <property type="project" value="TreeGrafter"/>
</dbReference>
<dbReference type="Gene3D" id="2.60.450.10">
    <property type="entry name" value="Lipopolysaccharide (LPS) transport protein A like domain"/>
    <property type="match status" value="1"/>
</dbReference>
<dbReference type="EMBL" id="PYVN01000193">
    <property type="protein sequence ID" value="PTB84610.1"/>
    <property type="molecule type" value="Genomic_DNA"/>
</dbReference>
<dbReference type="GO" id="GO:0015920">
    <property type="term" value="P:lipopolysaccharide transport"/>
    <property type="evidence" value="ECO:0007669"/>
    <property type="project" value="InterPro"/>
</dbReference>
<feature type="region of interest" description="Disordered" evidence="4">
    <location>
        <begin position="79"/>
        <end position="131"/>
    </location>
</feature>
<evidence type="ECO:0000256" key="1">
    <source>
        <dbReference type="ARBA" id="ARBA00022448"/>
    </source>
</evidence>
<evidence type="ECO:0000313" key="6">
    <source>
        <dbReference type="EMBL" id="PTB84610.1"/>
    </source>
</evidence>
<evidence type="ECO:0000259" key="5">
    <source>
        <dbReference type="PROSITE" id="PS51781"/>
    </source>
</evidence>
<sequence>NRELEKAIAEGNLATYEQVHKEGDKPVKAKALQMEYHASKQRIFLVGQGYVWQSGDEFRGNHIEYDIDRNIVIANSRPVEVDGQQQSSGRVHITIQPPGQREKNKSKPAEPAVEAPQPLTEAPEQQSDMSYPTAVTQTTLNVRTGPGTQYERLGAFVENTEVIVLTRQPEWVQVRGMSGDKAIIGWVSARYLQMNPE</sequence>
<keyword evidence="2" id="KW-0732">Signal</keyword>
<dbReference type="GO" id="GO:0017089">
    <property type="term" value="F:glycolipid transfer activity"/>
    <property type="evidence" value="ECO:0007669"/>
    <property type="project" value="TreeGrafter"/>
</dbReference>
<dbReference type="PANTHER" id="PTHR36504">
    <property type="entry name" value="LIPOPOLYSACCHARIDE EXPORT SYSTEM PROTEIN LPTA"/>
    <property type="match status" value="1"/>
</dbReference>
<organism evidence="6">
    <name type="scientific">Pseudidiomarina aestuarii</name>
    <dbReference type="NCBI Taxonomy" id="624146"/>
    <lineage>
        <taxon>Bacteria</taxon>
        <taxon>Pseudomonadati</taxon>
        <taxon>Pseudomonadota</taxon>
        <taxon>Gammaproteobacteria</taxon>
        <taxon>Alteromonadales</taxon>
        <taxon>Idiomarinaceae</taxon>
        <taxon>Pseudidiomarina</taxon>
    </lineage>
</organism>
<feature type="domain" description="SH3b" evidence="5">
    <location>
        <begin position="127"/>
        <end position="196"/>
    </location>
</feature>
<evidence type="ECO:0000256" key="2">
    <source>
        <dbReference type="ARBA" id="ARBA00022729"/>
    </source>
</evidence>
<comment type="caution">
    <text evidence="6">The sequence shown here is derived from an EMBL/GenBank/DDBJ whole genome shotgun (WGS) entry which is preliminary data.</text>
</comment>